<protein>
    <submittedName>
        <fullName evidence="2">Serine/threonine-protein kinase</fullName>
    </submittedName>
</protein>
<name>A0A5A7SNM2_CUCMM</name>
<evidence type="ECO:0000313" key="3">
    <source>
        <dbReference type="Proteomes" id="UP000321393"/>
    </source>
</evidence>
<proteinExistence type="predicted"/>
<dbReference type="AlphaFoldDB" id="A0A5A7SNM2"/>
<reference evidence="2 3" key="1">
    <citation type="submission" date="2019-08" db="EMBL/GenBank/DDBJ databases">
        <title>Draft genome sequences of two oriental melons (Cucumis melo L. var makuwa).</title>
        <authorList>
            <person name="Kwon S.-Y."/>
        </authorList>
    </citation>
    <scope>NUCLEOTIDE SEQUENCE [LARGE SCALE GENOMIC DNA]</scope>
    <source>
        <strain evidence="3">cv. SW 3</strain>
        <tissue evidence="2">Leaf</tissue>
    </source>
</reference>
<evidence type="ECO:0000256" key="1">
    <source>
        <dbReference type="SAM" id="MobiDB-lite"/>
    </source>
</evidence>
<feature type="region of interest" description="Disordered" evidence="1">
    <location>
        <begin position="170"/>
        <end position="201"/>
    </location>
</feature>
<dbReference type="OrthoDB" id="1921870at2759"/>
<evidence type="ECO:0000313" key="2">
    <source>
        <dbReference type="EMBL" id="KAA0026297.1"/>
    </source>
</evidence>
<dbReference type="GO" id="GO:0016301">
    <property type="term" value="F:kinase activity"/>
    <property type="evidence" value="ECO:0007669"/>
    <property type="project" value="UniProtKB-KW"/>
</dbReference>
<dbReference type="EMBL" id="SSTE01022979">
    <property type="protein sequence ID" value="KAA0026297.1"/>
    <property type="molecule type" value="Genomic_DNA"/>
</dbReference>
<sequence length="201" mass="22348">MALQMASRVKRAPDATSDSSGMVLRDDYSAVIYAMFLEFTEELDNLAGESSLVGGNSDTCYHLRLQLNDQAMNRFIEHKMVNTFKEFQGGCHRHFKKYSDPEETCANPSYLSPELDEQRGESVDRVKLFRQTHIQDGAFVSQAVEDAHGTQSLSGDKICKTVLGRRSGYSKDLGWGPKPKAHKTTNTSSSTISCPQSTVQL</sequence>
<keyword evidence="2" id="KW-0418">Kinase</keyword>
<feature type="compositionally biased region" description="Polar residues" evidence="1">
    <location>
        <begin position="184"/>
        <end position="201"/>
    </location>
</feature>
<comment type="caution">
    <text evidence="2">The sequence shown here is derived from an EMBL/GenBank/DDBJ whole genome shotgun (WGS) entry which is preliminary data.</text>
</comment>
<keyword evidence="2" id="KW-0808">Transferase</keyword>
<dbReference type="Proteomes" id="UP000321393">
    <property type="component" value="Unassembled WGS sequence"/>
</dbReference>
<accession>A0A5A7SNM2</accession>
<gene>
    <name evidence="2" type="ORF">E6C27_scaffold19G003050</name>
</gene>
<organism evidence="2 3">
    <name type="scientific">Cucumis melo var. makuwa</name>
    <name type="common">Oriental melon</name>
    <dbReference type="NCBI Taxonomy" id="1194695"/>
    <lineage>
        <taxon>Eukaryota</taxon>
        <taxon>Viridiplantae</taxon>
        <taxon>Streptophyta</taxon>
        <taxon>Embryophyta</taxon>
        <taxon>Tracheophyta</taxon>
        <taxon>Spermatophyta</taxon>
        <taxon>Magnoliopsida</taxon>
        <taxon>eudicotyledons</taxon>
        <taxon>Gunneridae</taxon>
        <taxon>Pentapetalae</taxon>
        <taxon>rosids</taxon>
        <taxon>fabids</taxon>
        <taxon>Cucurbitales</taxon>
        <taxon>Cucurbitaceae</taxon>
        <taxon>Benincaseae</taxon>
        <taxon>Cucumis</taxon>
    </lineage>
</organism>